<keyword evidence="1" id="KW-0812">Transmembrane</keyword>
<sequence>MTLIGAETHSNGRRICCGSRLVCISEERRRTGRYIAILVGISLLLLAIYHAWVRRIPVVASLVVPALIMFIYVAWVLYSASRDKYRSAHLKPYGADIAAFYRLSAYERMCDSVYKRTGAFRFSFSFGTLVHCLTYAQASAAGAHQSGGARAPTVAALSIYSRVNICAKASGKRSTALRRSVYEIRLKSARCARRAAGDVGISAGRRKTRTKRPLESSSRRSRRFLEFF</sequence>
<name>A0A4C1VUI4_EUMVA</name>
<keyword evidence="1" id="KW-1133">Transmembrane helix</keyword>
<dbReference type="Proteomes" id="UP000299102">
    <property type="component" value="Unassembled WGS sequence"/>
</dbReference>
<evidence type="ECO:0000313" key="2">
    <source>
        <dbReference type="EMBL" id="GBP42846.1"/>
    </source>
</evidence>
<organism evidence="2 3">
    <name type="scientific">Eumeta variegata</name>
    <name type="common">Bagworm moth</name>
    <name type="synonym">Eumeta japonica</name>
    <dbReference type="NCBI Taxonomy" id="151549"/>
    <lineage>
        <taxon>Eukaryota</taxon>
        <taxon>Metazoa</taxon>
        <taxon>Ecdysozoa</taxon>
        <taxon>Arthropoda</taxon>
        <taxon>Hexapoda</taxon>
        <taxon>Insecta</taxon>
        <taxon>Pterygota</taxon>
        <taxon>Neoptera</taxon>
        <taxon>Endopterygota</taxon>
        <taxon>Lepidoptera</taxon>
        <taxon>Glossata</taxon>
        <taxon>Ditrysia</taxon>
        <taxon>Tineoidea</taxon>
        <taxon>Psychidae</taxon>
        <taxon>Oiketicinae</taxon>
        <taxon>Eumeta</taxon>
    </lineage>
</organism>
<evidence type="ECO:0000256" key="1">
    <source>
        <dbReference type="SAM" id="Phobius"/>
    </source>
</evidence>
<keyword evidence="1" id="KW-0472">Membrane</keyword>
<dbReference type="EMBL" id="BGZK01000425">
    <property type="protein sequence ID" value="GBP42846.1"/>
    <property type="molecule type" value="Genomic_DNA"/>
</dbReference>
<dbReference type="AlphaFoldDB" id="A0A4C1VUI4"/>
<feature type="transmembrane region" description="Helical" evidence="1">
    <location>
        <begin position="58"/>
        <end position="78"/>
    </location>
</feature>
<proteinExistence type="predicted"/>
<protein>
    <submittedName>
        <fullName evidence="2">Uncharacterized protein</fullName>
    </submittedName>
</protein>
<dbReference type="OrthoDB" id="6737830at2759"/>
<dbReference type="STRING" id="151549.A0A4C1VUI4"/>
<evidence type="ECO:0000313" key="3">
    <source>
        <dbReference type="Proteomes" id="UP000299102"/>
    </source>
</evidence>
<feature type="transmembrane region" description="Helical" evidence="1">
    <location>
        <begin position="34"/>
        <end position="52"/>
    </location>
</feature>
<gene>
    <name evidence="2" type="ORF">EVAR_27199_1</name>
</gene>
<accession>A0A4C1VUI4</accession>
<keyword evidence="3" id="KW-1185">Reference proteome</keyword>
<reference evidence="2 3" key="1">
    <citation type="journal article" date="2019" name="Commun. Biol.">
        <title>The bagworm genome reveals a unique fibroin gene that provides high tensile strength.</title>
        <authorList>
            <person name="Kono N."/>
            <person name="Nakamura H."/>
            <person name="Ohtoshi R."/>
            <person name="Tomita M."/>
            <person name="Numata K."/>
            <person name="Arakawa K."/>
        </authorList>
    </citation>
    <scope>NUCLEOTIDE SEQUENCE [LARGE SCALE GENOMIC DNA]</scope>
</reference>
<comment type="caution">
    <text evidence="2">The sequence shown here is derived from an EMBL/GenBank/DDBJ whole genome shotgun (WGS) entry which is preliminary data.</text>
</comment>